<evidence type="ECO:0000256" key="1">
    <source>
        <dbReference type="SAM" id="MobiDB-lite"/>
    </source>
</evidence>
<dbReference type="AlphaFoldDB" id="K9H3H9"/>
<gene>
    <name evidence="2" type="ORF">PDIP_06970</name>
</gene>
<name>K9H3H9_PEND1</name>
<dbReference type="KEGG" id="pdp:PDIP_06970"/>
<comment type="caution">
    <text evidence="2">The sequence shown here is derived from an EMBL/GenBank/DDBJ whole genome shotgun (WGS) entry which is preliminary data.</text>
</comment>
<reference evidence="3" key="1">
    <citation type="journal article" date="2012" name="BMC Genomics">
        <title>Genome sequence of the necrotrophic fungus Penicillium digitatum, the main postharvest pathogen of citrus.</title>
        <authorList>
            <person name="Marcet-Houben M."/>
            <person name="Ballester A.-R."/>
            <person name="de la Fuente B."/>
            <person name="Harries E."/>
            <person name="Marcos J.F."/>
            <person name="Gonzalez-Candelas L."/>
            <person name="Gabaldon T."/>
        </authorList>
    </citation>
    <scope>NUCLEOTIDE SEQUENCE [LARGE SCALE GENOMIC DNA]</scope>
    <source>
        <strain evidence="3">Pd1 / CECT 20795</strain>
    </source>
</reference>
<dbReference type="Proteomes" id="UP000009886">
    <property type="component" value="Unassembled WGS sequence"/>
</dbReference>
<dbReference type="VEuPathDB" id="FungiDB:PDIP_06970"/>
<evidence type="ECO:0000313" key="2">
    <source>
        <dbReference type="EMBL" id="EKV21398.1"/>
    </source>
</evidence>
<feature type="region of interest" description="Disordered" evidence="1">
    <location>
        <begin position="115"/>
        <end position="134"/>
    </location>
</feature>
<protein>
    <submittedName>
        <fullName evidence="2">Uncharacterized protein</fullName>
    </submittedName>
</protein>
<evidence type="ECO:0000313" key="3">
    <source>
        <dbReference type="Proteomes" id="UP000009886"/>
    </source>
</evidence>
<proteinExistence type="predicted"/>
<dbReference type="OrthoDB" id="4369839at2759"/>
<accession>K9H3H9</accession>
<organism evidence="2 3">
    <name type="scientific">Penicillium digitatum (strain Pd1 / CECT 20795)</name>
    <name type="common">Green mold</name>
    <dbReference type="NCBI Taxonomy" id="1170230"/>
    <lineage>
        <taxon>Eukaryota</taxon>
        <taxon>Fungi</taxon>
        <taxon>Dikarya</taxon>
        <taxon>Ascomycota</taxon>
        <taxon>Pezizomycotina</taxon>
        <taxon>Eurotiomycetes</taxon>
        <taxon>Eurotiomycetidae</taxon>
        <taxon>Eurotiales</taxon>
        <taxon>Aspergillaceae</taxon>
        <taxon>Penicillium</taxon>
    </lineage>
</organism>
<dbReference type="HOGENOM" id="CLU_102638_0_0_1"/>
<dbReference type="EMBL" id="AKCU01000058">
    <property type="protein sequence ID" value="EKV21398.1"/>
    <property type="molecule type" value="Genomic_DNA"/>
</dbReference>
<sequence length="169" mass="17795">MIAPRFEDAAFGLLNEVLDGDALAARIEDNAVAPVGSMAMVVSVLKDTFEAVSVTRDVNVSEAVGVSEPADVSEVIEAAKEAVMAVEVGSVDTDKVDVEETVVVLGDRLGNKPMTPAVVNDSVSSSSSSGQMPEVHGLLEQHPRKLPAVQTYHCAVPEQVLRSRGTRDP</sequence>